<protein>
    <recommendedName>
        <fullName evidence="3">VWFA domain-containing protein</fullName>
    </recommendedName>
</protein>
<organism evidence="1 2">
    <name type="scientific">Aspergillus tamarii</name>
    <dbReference type="NCBI Taxonomy" id="41984"/>
    <lineage>
        <taxon>Eukaryota</taxon>
        <taxon>Fungi</taxon>
        <taxon>Dikarya</taxon>
        <taxon>Ascomycota</taxon>
        <taxon>Pezizomycotina</taxon>
        <taxon>Eurotiomycetes</taxon>
        <taxon>Eurotiomycetidae</taxon>
        <taxon>Eurotiales</taxon>
        <taxon>Aspergillaceae</taxon>
        <taxon>Aspergillus</taxon>
        <taxon>Aspergillus subgen. Circumdati</taxon>
    </lineage>
</organism>
<dbReference type="Proteomes" id="UP000326950">
    <property type="component" value="Unassembled WGS sequence"/>
</dbReference>
<dbReference type="Gene3D" id="3.40.50.410">
    <property type="entry name" value="von Willebrand factor, type A domain"/>
    <property type="match status" value="1"/>
</dbReference>
<dbReference type="InterPro" id="IPR036465">
    <property type="entry name" value="vWFA_dom_sf"/>
</dbReference>
<dbReference type="EMBL" id="ML738596">
    <property type="protein sequence ID" value="KAE8166072.1"/>
    <property type="molecule type" value="Genomic_DNA"/>
</dbReference>
<proteinExistence type="predicted"/>
<sequence length="328" mass="37322">MDYSNDSNEKETFIHDIIEEIVDQFLSEFRLHLSALLPEDSPALPVSHPKLPETEEEYREYAWGFIETNLESFYQLGDPFVEELIRSAAARAKDLTEEYELEPEVTPKLLIMALYDFAILCDDSGSMNKGDRIKVLEDTCQRVSQIAGLLQPQGVYLRFLNHKNDRHFNNLTDQEDIQSKMGAVKYSGKTRLGTVLKNKIIEPLIFEKVNSRQLERPIITVIVTDGCPLGEETTCLQETVLNCKKRLAELGFEPASAIFIISQVGDDSEAVKFLTSLKTSTDLEEMLYCCPEQLDAQRDVFRKAGKDRQYSSYLIKLFEAALVSQADI</sequence>
<gene>
    <name evidence="1" type="ORF">BDV40DRAFT_308070</name>
</gene>
<name>A0A5N6V508_ASPTM</name>
<keyword evidence="2" id="KW-1185">Reference proteome</keyword>
<evidence type="ECO:0000313" key="2">
    <source>
        <dbReference type="Proteomes" id="UP000326950"/>
    </source>
</evidence>
<dbReference type="PANTHER" id="PTHR34706:SF3">
    <property type="entry name" value="ANKYRIN REPEAT PROTEIN (AFU_ORTHOLOGUE AFUA_7G06200)"/>
    <property type="match status" value="1"/>
</dbReference>
<dbReference type="OrthoDB" id="2142040at2759"/>
<dbReference type="SUPFAM" id="SSF53300">
    <property type="entry name" value="vWA-like"/>
    <property type="match status" value="1"/>
</dbReference>
<reference evidence="1 2" key="1">
    <citation type="submission" date="2019-04" db="EMBL/GenBank/DDBJ databases">
        <title>Friends and foes A comparative genomics study of 23 Aspergillus species from section Flavi.</title>
        <authorList>
            <consortium name="DOE Joint Genome Institute"/>
            <person name="Kjaerbolling I."/>
            <person name="Vesth T."/>
            <person name="Frisvad J.C."/>
            <person name="Nybo J.L."/>
            <person name="Theobald S."/>
            <person name="Kildgaard S."/>
            <person name="Isbrandt T."/>
            <person name="Kuo A."/>
            <person name="Sato A."/>
            <person name="Lyhne E.K."/>
            <person name="Kogle M.E."/>
            <person name="Wiebenga A."/>
            <person name="Kun R.S."/>
            <person name="Lubbers R.J."/>
            <person name="Makela M.R."/>
            <person name="Barry K."/>
            <person name="Chovatia M."/>
            <person name="Clum A."/>
            <person name="Daum C."/>
            <person name="Haridas S."/>
            <person name="He G."/>
            <person name="LaButti K."/>
            <person name="Lipzen A."/>
            <person name="Mondo S."/>
            <person name="Riley R."/>
            <person name="Salamov A."/>
            <person name="Simmons B.A."/>
            <person name="Magnuson J.K."/>
            <person name="Henrissat B."/>
            <person name="Mortensen U.H."/>
            <person name="Larsen T.O."/>
            <person name="Devries R.P."/>
            <person name="Grigoriev I.V."/>
            <person name="Machida M."/>
            <person name="Baker S.E."/>
            <person name="Andersen M.R."/>
        </authorList>
    </citation>
    <scope>NUCLEOTIDE SEQUENCE [LARGE SCALE GENOMIC DNA]</scope>
    <source>
        <strain evidence="1 2">CBS 117626</strain>
    </source>
</reference>
<dbReference type="PANTHER" id="PTHR34706">
    <property type="entry name" value="SLR1338 PROTEIN"/>
    <property type="match status" value="1"/>
</dbReference>
<dbReference type="AlphaFoldDB" id="A0A5N6V508"/>
<evidence type="ECO:0000313" key="1">
    <source>
        <dbReference type="EMBL" id="KAE8166072.1"/>
    </source>
</evidence>
<accession>A0A5N6V508</accession>
<evidence type="ECO:0008006" key="3">
    <source>
        <dbReference type="Google" id="ProtNLM"/>
    </source>
</evidence>